<organism evidence="1 2">
    <name type="scientific">Catellatospora bangladeshensis</name>
    <dbReference type="NCBI Taxonomy" id="310355"/>
    <lineage>
        <taxon>Bacteria</taxon>
        <taxon>Bacillati</taxon>
        <taxon>Actinomycetota</taxon>
        <taxon>Actinomycetes</taxon>
        <taxon>Micromonosporales</taxon>
        <taxon>Micromonosporaceae</taxon>
        <taxon>Catellatospora</taxon>
    </lineage>
</organism>
<comment type="caution">
    <text evidence="1">The sequence shown here is derived from an EMBL/GenBank/DDBJ whole genome shotgun (WGS) entry which is preliminary data.</text>
</comment>
<name>A0A8J3NNC2_9ACTN</name>
<keyword evidence="2" id="KW-1185">Reference proteome</keyword>
<sequence length="97" mass="10804">MLFVDGQSNERLVLDGEWFEKLHGGHSKTRVPASSFRSATWQDIDRRVRLFSSEREQLVSVTLSFEGGPFVGFVAPAEKRPQLEAIVAGLEAARTTV</sequence>
<dbReference type="AlphaFoldDB" id="A0A8J3NNC2"/>
<proteinExistence type="predicted"/>
<gene>
    <name evidence="1" type="ORF">Cba03nite_72820</name>
</gene>
<reference evidence="1 2" key="1">
    <citation type="submission" date="2021-01" db="EMBL/GenBank/DDBJ databases">
        <title>Whole genome shotgun sequence of Catellatospora bangladeshensis NBRC 107357.</title>
        <authorList>
            <person name="Komaki H."/>
            <person name="Tamura T."/>
        </authorList>
    </citation>
    <scope>NUCLEOTIDE SEQUENCE [LARGE SCALE GENOMIC DNA]</scope>
    <source>
        <strain evidence="1 2">NBRC 107357</strain>
    </source>
</reference>
<dbReference type="EMBL" id="BONF01000055">
    <property type="protein sequence ID" value="GIF85933.1"/>
    <property type="molecule type" value="Genomic_DNA"/>
</dbReference>
<dbReference type="RefSeq" id="WP_203756507.1">
    <property type="nucleotide sequence ID" value="NZ_BONF01000055.1"/>
</dbReference>
<dbReference type="Proteomes" id="UP000601223">
    <property type="component" value="Unassembled WGS sequence"/>
</dbReference>
<protein>
    <submittedName>
        <fullName evidence="1">Uncharacterized protein</fullName>
    </submittedName>
</protein>
<accession>A0A8J3NNC2</accession>
<evidence type="ECO:0000313" key="1">
    <source>
        <dbReference type="EMBL" id="GIF85933.1"/>
    </source>
</evidence>
<evidence type="ECO:0000313" key="2">
    <source>
        <dbReference type="Proteomes" id="UP000601223"/>
    </source>
</evidence>